<evidence type="ECO:0000259" key="3">
    <source>
        <dbReference type="SMART" id="SM00829"/>
    </source>
</evidence>
<dbReference type="InterPro" id="IPR011032">
    <property type="entry name" value="GroES-like_sf"/>
</dbReference>
<feature type="domain" description="Enoyl reductase (ER)" evidence="3">
    <location>
        <begin position="52"/>
        <end position="353"/>
    </location>
</feature>
<evidence type="ECO:0000256" key="1">
    <source>
        <dbReference type="ARBA" id="ARBA00022857"/>
    </source>
</evidence>
<dbReference type="SUPFAM" id="SSF50129">
    <property type="entry name" value="GroES-like"/>
    <property type="match status" value="1"/>
</dbReference>
<reference evidence="4 5" key="1">
    <citation type="submission" date="2015-08" db="EMBL/GenBank/DDBJ databases">
        <authorList>
            <person name="Babu N.S."/>
            <person name="Beckwith C.J."/>
            <person name="Beseler K.G."/>
            <person name="Brison A."/>
            <person name="Carone J.V."/>
            <person name="Caskin T.P."/>
            <person name="Diamond M."/>
            <person name="Durham M.E."/>
            <person name="Foxe J.M."/>
            <person name="Go M."/>
            <person name="Henderson B.A."/>
            <person name="Jones I.B."/>
            <person name="McGettigan J.A."/>
            <person name="Micheletti S.J."/>
            <person name="Nasrallah M.E."/>
            <person name="Ortiz D."/>
            <person name="Piller C.R."/>
            <person name="Privatt S.R."/>
            <person name="Schneider S.L."/>
            <person name="Sharp S."/>
            <person name="Smith T.C."/>
            <person name="Stanton J.D."/>
            <person name="Ullery H.E."/>
            <person name="Wilson R.J."/>
            <person name="Serrano M.G."/>
            <person name="Buck G."/>
            <person name="Lee V."/>
            <person name="Wang Y."/>
            <person name="Carvalho R."/>
            <person name="Voegtly L."/>
            <person name="Shi R."/>
            <person name="Duckworth R."/>
            <person name="Johnson A."/>
            <person name="Loviza R."/>
            <person name="Walstead R."/>
            <person name="Shah Z."/>
            <person name="Kiflezghi M."/>
            <person name="Wade K."/>
            <person name="Ball S.L."/>
            <person name="Bradley K.W."/>
            <person name="Asai D.J."/>
            <person name="Bowman C.A."/>
            <person name="Russell D.A."/>
            <person name="Pope W.H."/>
            <person name="Jacobs-Sera D."/>
            <person name="Hendrix R.W."/>
            <person name="Hatfull G.F."/>
        </authorList>
    </citation>
    <scope>NUCLEOTIDE SEQUENCE [LARGE SCALE GENOMIC DNA]</scope>
    <source>
        <strain evidence="4 5">DSM 27648</strain>
    </source>
</reference>
<proteinExistence type="predicted"/>
<dbReference type="InterPro" id="IPR036291">
    <property type="entry name" value="NAD(P)-bd_dom_sf"/>
</dbReference>
<dbReference type="AlphaFoldDB" id="A0A0K1PVJ8"/>
<dbReference type="PANTHER" id="PTHR44154:SF1">
    <property type="entry name" value="QUINONE OXIDOREDUCTASE"/>
    <property type="match status" value="1"/>
</dbReference>
<dbReference type="RefSeq" id="WP_146648332.1">
    <property type="nucleotide sequence ID" value="NZ_CP012333.1"/>
</dbReference>
<dbReference type="InterPro" id="IPR020843">
    <property type="entry name" value="ER"/>
</dbReference>
<name>A0A0K1PVJ8_9BACT</name>
<organism evidence="4 5">
    <name type="scientific">Labilithrix luteola</name>
    <dbReference type="NCBI Taxonomy" id="1391654"/>
    <lineage>
        <taxon>Bacteria</taxon>
        <taxon>Pseudomonadati</taxon>
        <taxon>Myxococcota</taxon>
        <taxon>Polyangia</taxon>
        <taxon>Polyangiales</taxon>
        <taxon>Labilitrichaceae</taxon>
        <taxon>Labilithrix</taxon>
    </lineage>
</organism>
<dbReference type="InterPro" id="IPR013154">
    <property type="entry name" value="ADH-like_N"/>
</dbReference>
<keyword evidence="1" id="KW-0521">NADP</keyword>
<dbReference type="SUPFAM" id="SSF51735">
    <property type="entry name" value="NAD(P)-binding Rossmann-fold domains"/>
    <property type="match status" value="1"/>
</dbReference>
<evidence type="ECO:0000256" key="2">
    <source>
        <dbReference type="SAM" id="MobiDB-lite"/>
    </source>
</evidence>
<dbReference type="Gene3D" id="3.40.50.720">
    <property type="entry name" value="NAD(P)-binding Rossmann-like Domain"/>
    <property type="match status" value="1"/>
</dbReference>
<dbReference type="Gene3D" id="3.90.180.10">
    <property type="entry name" value="Medium-chain alcohol dehydrogenases, catalytic domain"/>
    <property type="match status" value="1"/>
</dbReference>
<dbReference type="Pfam" id="PF13602">
    <property type="entry name" value="ADH_zinc_N_2"/>
    <property type="match status" value="1"/>
</dbReference>
<dbReference type="Proteomes" id="UP000064967">
    <property type="component" value="Chromosome"/>
</dbReference>
<dbReference type="Pfam" id="PF08240">
    <property type="entry name" value="ADH_N"/>
    <property type="match status" value="1"/>
</dbReference>
<dbReference type="CDD" id="cd05289">
    <property type="entry name" value="MDR_like_2"/>
    <property type="match status" value="1"/>
</dbReference>
<keyword evidence="5" id="KW-1185">Reference proteome</keyword>
<dbReference type="OrthoDB" id="9792321at2"/>
<accession>A0A0K1PVJ8</accession>
<evidence type="ECO:0000313" key="5">
    <source>
        <dbReference type="Proteomes" id="UP000064967"/>
    </source>
</evidence>
<dbReference type="GO" id="GO:0016491">
    <property type="term" value="F:oxidoreductase activity"/>
    <property type="evidence" value="ECO:0007669"/>
    <property type="project" value="InterPro"/>
</dbReference>
<protein>
    <submittedName>
        <fullName evidence="4">Bifunctional protein: zinc-containing alcohol dehydrogenase</fullName>
    </submittedName>
</protein>
<dbReference type="PANTHER" id="PTHR44154">
    <property type="entry name" value="QUINONE OXIDOREDUCTASE"/>
    <property type="match status" value="1"/>
</dbReference>
<dbReference type="KEGG" id="llu:AKJ09_03813"/>
<evidence type="ECO:0000313" key="4">
    <source>
        <dbReference type="EMBL" id="AKU97149.1"/>
    </source>
</evidence>
<dbReference type="InterPro" id="IPR051603">
    <property type="entry name" value="Zinc-ADH_QOR/CCCR"/>
</dbReference>
<gene>
    <name evidence="4" type="ORF">AKJ09_03813</name>
</gene>
<feature type="region of interest" description="Disordered" evidence="2">
    <location>
        <begin position="1"/>
        <end position="26"/>
    </location>
</feature>
<sequence>MATRKTTTTRKTATRSARGTKTTPRAKVKVASARARAAAPTTMLAAAIDKFGPPSAIRTHEIPIPALGPTDVLIALRAADIGSWDAKIRDGSWANKPARFPLVLGTDGAGVVEKVGTGVRRFDVGDEVWAFSYQNPKGGFYGEYVVVDSDNVGRVPKGLGMLEAGTSGAAALTAQQGVDDILALKKGETVLIVGASGAVGTLAIQFAKRHGVRVIATASGRDATKLVRELGADEVIDARRADAVDKLRKLTPKGLDAAFALASGPSIERLLGLVRAGGRIAYPNGVEPPPRKRAKVEVTSFDGTASRKALDKLDRAVTEAKLRVPIEKTYPLARAAEAHERLEEGHVLGHLALRIRGPGRRAA</sequence>
<dbReference type="EMBL" id="CP012333">
    <property type="protein sequence ID" value="AKU97149.1"/>
    <property type="molecule type" value="Genomic_DNA"/>
</dbReference>
<dbReference type="SMART" id="SM00829">
    <property type="entry name" value="PKS_ER"/>
    <property type="match status" value="1"/>
</dbReference>
<dbReference type="STRING" id="1391654.AKJ09_03813"/>